<dbReference type="EMBL" id="GBRH01271780">
    <property type="protein sequence ID" value="JAD26115.1"/>
    <property type="molecule type" value="Transcribed_RNA"/>
</dbReference>
<name>A0A0A8YM22_ARUDO</name>
<sequence>MAFLNPSLDSNTSQFLIPPSLVHQSVPQPVQFEAFSSFYKTSQEHLTSMQATERTKYNHHSS</sequence>
<evidence type="ECO:0000313" key="1">
    <source>
        <dbReference type="EMBL" id="JAD26115.1"/>
    </source>
</evidence>
<reference evidence="1" key="2">
    <citation type="journal article" date="2015" name="Data Brief">
        <title>Shoot transcriptome of the giant reed, Arundo donax.</title>
        <authorList>
            <person name="Barrero R.A."/>
            <person name="Guerrero F.D."/>
            <person name="Moolhuijzen P."/>
            <person name="Goolsby J.A."/>
            <person name="Tidwell J."/>
            <person name="Bellgard S.E."/>
            <person name="Bellgard M.I."/>
        </authorList>
    </citation>
    <scope>NUCLEOTIDE SEQUENCE</scope>
    <source>
        <tissue evidence="1">Shoot tissue taken approximately 20 cm above the soil surface</tissue>
    </source>
</reference>
<reference evidence="1" key="1">
    <citation type="submission" date="2014-09" db="EMBL/GenBank/DDBJ databases">
        <authorList>
            <person name="Magalhaes I.L.F."/>
            <person name="Oliveira U."/>
            <person name="Santos F.R."/>
            <person name="Vidigal T.H.D.A."/>
            <person name="Brescovit A.D."/>
            <person name="Santos A.J."/>
        </authorList>
    </citation>
    <scope>NUCLEOTIDE SEQUENCE</scope>
    <source>
        <tissue evidence="1">Shoot tissue taken approximately 20 cm above the soil surface</tissue>
    </source>
</reference>
<accession>A0A0A8YM22</accession>
<organism evidence="1">
    <name type="scientific">Arundo donax</name>
    <name type="common">Giant reed</name>
    <name type="synonym">Donax arundinaceus</name>
    <dbReference type="NCBI Taxonomy" id="35708"/>
    <lineage>
        <taxon>Eukaryota</taxon>
        <taxon>Viridiplantae</taxon>
        <taxon>Streptophyta</taxon>
        <taxon>Embryophyta</taxon>
        <taxon>Tracheophyta</taxon>
        <taxon>Spermatophyta</taxon>
        <taxon>Magnoliopsida</taxon>
        <taxon>Liliopsida</taxon>
        <taxon>Poales</taxon>
        <taxon>Poaceae</taxon>
        <taxon>PACMAD clade</taxon>
        <taxon>Arundinoideae</taxon>
        <taxon>Arundineae</taxon>
        <taxon>Arundo</taxon>
    </lineage>
</organism>
<protein>
    <submittedName>
        <fullName evidence="1">Uncharacterized protein</fullName>
    </submittedName>
</protein>
<dbReference type="AlphaFoldDB" id="A0A0A8YM22"/>
<proteinExistence type="predicted"/>